<protein>
    <submittedName>
        <fullName evidence="1">Uncharacterized protein</fullName>
    </submittedName>
</protein>
<proteinExistence type="predicted"/>
<dbReference type="AlphaFoldDB" id="A0A9W5QAM8"/>
<evidence type="ECO:0000313" key="3">
    <source>
        <dbReference type="Proteomes" id="UP000013989"/>
    </source>
</evidence>
<dbReference type="Proteomes" id="UP000013989">
    <property type="component" value="Unassembled WGS sequence"/>
</dbReference>
<dbReference type="EMBL" id="AHEJ01000117">
    <property type="protein sequence ID" value="EOP53050.1"/>
    <property type="molecule type" value="Genomic_DNA"/>
</dbReference>
<accession>A0A9W5QAM8</accession>
<reference evidence="1 3" key="1">
    <citation type="submission" date="2012-12" db="EMBL/GenBank/DDBJ databases">
        <title>The Genome Sequence of Bacillus cereus ISP2954.</title>
        <authorList>
            <consortium name="The Broad Institute Genome Sequencing Platform"/>
            <consortium name="The Broad Institute Genome Sequencing Center for Infectious Disease"/>
            <person name="Feldgarden M."/>
            <person name="Van der Auwera G.A."/>
            <person name="Mahillon J."/>
            <person name="Duprez V."/>
            <person name="Timmery S."/>
            <person name="Mattelet C."/>
            <person name="Dierick K."/>
            <person name="Sun M."/>
            <person name="Yu Z."/>
            <person name="Zhu L."/>
            <person name="Hu X."/>
            <person name="Shank E.B."/>
            <person name="Swiecicka I."/>
            <person name="Hansen B.M."/>
            <person name="Andrup L."/>
            <person name="Walker B."/>
            <person name="Young S.K."/>
            <person name="Zeng Q."/>
            <person name="Gargeya S."/>
            <person name="Fitzgerald M."/>
            <person name="Haas B."/>
            <person name="Abouelleil A."/>
            <person name="Alvarado L."/>
            <person name="Arachchi H.M."/>
            <person name="Berlin A.M."/>
            <person name="Chapman S.B."/>
            <person name="Dewar J."/>
            <person name="Goldberg J."/>
            <person name="Griggs A."/>
            <person name="Gujja S."/>
            <person name="Hansen M."/>
            <person name="Howarth C."/>
            <person name="Imamovic A."/>
            <person name="Larimer J."/>
            <person name="McCowan C."/>
            <person name="Murphy C."/>
            <person name="Neiman D."/>
            <person name="Pearson M."/>
            <person name="Priest M."/>
            <person name="Roberts A."/>
            <person name="Saif S."/>
            <person name="Shea T."/>
            <person name="Sisk P."/>
            <person name="Sykes S."/>
            <person name="Wortman J."/>
            <person name="Nusbaum C."/>
            <person name="Birren B."/>
        </authorList>
    </citation>
    <scope>NUCLEOTIDE SEQUENCE [LARGE SCALE GENOMIC DNA]</scope>
    <source>
        <strain evidence="1 3">ISP2954</strain>
    </source>
</reference>
<evidence type="ECO:0000313" key="2">
    <source>
        <dbReference type="EMBL" id="EOP70241.1"/>
    </source>
</evidence>
<gene>
    <name evidence="2" type="ORF">IGU_00493</name>
    <name evidence="1" type="ORF">IGU_02709</name>
</gene>
<dbReference type="EMBL" id="AHEJ01000029">
    <property type="protein sequence ID" value="EOP70241.1"/>
    <property type="molecule type" value="Genomic_DNA"/>
</dbReference>
<comment type="caution">
    <text evidence="1">The sequence shown here is derived from an EMBL/GenBank/DDBJ whole genome shotgun (WGS) entry which is preliminary data.</text>
</comment>
<evidence type="ECO:0000313" key="1">
    <source>
        <dbReference type="EMBL" id="EOP53050.1"/>
    </source>
</evidence>
<sequence length="50" mass="5334">MNTKKIVGAAVVGFSLLTGGILTAMSVKVIDQGDMQGLFITEVQELKRKP</sequence>
<name>A0A9W5QAM8_BACCE</name>
<organism evidence="1 3">
    <name type="scientific">Bacillus cereus ISP2954</name>
    <dbReference type="NCBI Taxonomy" id="1053215"/>
    <lineage>
        <taxon>Bacteria</taxon>
        <taxon>Bacillati</taxon>
        <taxon>Bacillota</taxon>
        <taxon>Bacilli</taxon>
        <taxon>Bacillales</taxon>
        <taxon>Bacillaceae</taxon>
        <taxon>Bacillus</taxon>
        <taxon>Bacillus cereus group</taxon>
    </lineage>
</organism>